<proteinExistence type="predicted"/>
<gene>
    <name evidence="2" type="ORF">CN585_19455</name>
</gene>
<comment type="caution">
    <text evidence="2">The sequence shown here is derived from an EMBL/GenBank/DDBJ whole genome shotgun (WGS) entry which is preliminary data.</text>
</comment>
<evidence type="ECO:0000259" key="1">
    <source>
        <dbReference type="Pfam" id="PF06605"/>
    </source>
</evidence>
<protein>
    <recommendedName>
        <fullName evidence="1">Tail spike domain-containing protein</fullName>
    </recommendedName>
</protein>
<feature type="domain" description="Tail spike" evidence="1">
    <location>
        <begin position="155"/>
        <end position="357"/>
    </location>
</feature>
<dbReference type="RefSeq" id="WP_098227007.1">
    <property type="nucleotide sequence ID" value="NZ_NUBY01000109.1"/>
</dbReference>
<evidence type="ECO:0000313" key="3">
    <source>
        <dbReference type="Proteomes" id="UP000220841"/>
    </source>
</evidence>
<sequence>MITLYKPNETDFIHNGIGILDNNIYEAEIEEILNGVYTLRFKYPLFSPHGLDIIGQSIIKAPTPDGEQLFRVANPHPTNGEVQVFCYHIFYDLVDNFIEDTNIVGKSGMGALDQVKGALQYPTKFDFYSDVAKTNNARLVRKNPVEFLLDGGQDNSFLRRWGGELLRDNFNVRMLNNRGRDRGVVIQRKKDLLGYEADVDWQSVITKIMPQGADELLLPEKYVTSTLVNKYVNPKIRKIDFPDVKAKIGDASNDDDALPLPDALNKLRAEALAMFNEQHVDQPLATYKIKFQELSQTEEYKDFAVMQRVYMGDTVTVQHLEEGIDVKAKVVSYKYDPLNEEYTDITIGNYKESFTDVANKVDRMQDNLDGLETSFLEKAKDRATDLINSGFGGHVRIYPERILIMDTDKESTAKKVWQWNINGLGYSKTGINGPYGLAMTMDGSIVADFITTGKLNASMVQAGFNEFGSVIKLLPEGLESRVSGKRRMQLDTIGRLNVFDDSETMIGFLGYQGKVDIPGKKGVSVAIRPNRFLSLSVYNTASDYYNPYFEIVDDSSMYGISGNHLWKDLLTNGVKIVFNASSEGRARNYIQELAYGGGSNRLALVSDQGIDFAQLVGGSPTTVSGIRDDYSFSHGRFYANGGVALDGMGTNIVNNGVYKTSSYSLAVSSAIKVMLAYTINGGFYEVFSVTAKNNLDAYGELNMHNWSIVNTSLNRTLVNNNIEQPMSFARSLTKVNATKNMSGVMTSSETFTHIGESETTDGQVKIDLPIFFQNETSNYHVFISKYGRGDIWVSERNAKYFIVESDNDISFSYEIKIVKEEELSIRPMLARSAKARSSIFDMASDIPEELTVDNDIGIDESEYKGVEIDYENQINP</sequence>
<dbReference type="Pfam" id="PF06605">
    <property type="entry name" value="Prophage_tail"/>
    <property type="match status" value="1"/>
</dbReference>
<name>A0A2A8HC24_9BACI</name>
<organism evidence="2 3">
    <name type="scientific">Bacillus toyonensis</name>
    <dbReference type="NCBI Taxonomy" id="155322"/>
    <lineage>
        <taxon>Bacteria</taxon>
        <taxon>Bacillati</taxon>
        <taxon>Bacillota</taxon>
        <taxon>Bacilli</taxon>
        <taxon>Bacillales</taxon>
        <taxon>Bacillaceae</taxon>
        <taxon>Bacillus</taxon>
        <taxon>Bacillus cereus group</taxon>
    </lineage>
</organism>
<dbReference type="InterPro" id="IPR007119">
    <property type="entry name" value="Phage_tail_spike_N"/>
</dbReference>
<dbReference type="Proteomes" id="UP000220841">
    <property type="component" value="Unassembled WGS sequence"/>
</dbReference>
<dbReference type="InterPro" id="IPR010572">
    <property type="entry name" value="Tail_dom"/>
</dbReference>
<dbReference type="NCBIfam" id="TIGR01665">
    <property type="entry name" value="put_anti_recept"/>
    <property type="match status" value="1"/>
</dbReference>
<evidence type="ECO:0000313" key="2">
    <source>
        <dbReference type="EMBL" id="PEQ02662.1"/>
    </source>
</evidence>
<reference evidence="2 3" key="1">
    <citation type="submission" date="2017-09" db="EMBL/GenBank/DDBJ databases">
        <title>Large-scale bioinformatics analysis of Bacillus genomes uncovers conserved roles of natural products in bacterial physiology.</title>
        <authorList>
            <consortium name="Agbiome Team Llc"/>
            <person name="Bleich R.M."/>
            <person name="Grubbs K.J."/>
            <person name="Santa Maria K.C."/>
            <person name="Allen S.E."/>
            <person name="Farag S."/>
            <person name="Shank E.A."/>
            <person name="Bowers A."/>
        </authorList>
    </citation>
    <scope>NUCLEOTIDE SEQUENCE [LARGE SCALE GENOMIC DNA]</scope>
    <source>
        <strain evidence="2 3">AFS021349</strain>
    </source>
</reference>
<dbReference type="EMBL" id="NUBY01000109">
    <property type="protein sequence ID" value="PEQ02662.1"/>
    <property type="molecule type" value="Genomic_DNA"/>
</dbReference>
<accession>A0A2A8HC24</accession>
<dbReference type="AlphaFoldDB" id="A0A2A8HC24"/>